<dbReference type="Pfam" id="PF10323">
    <property type="entry name" value="7TM_GPCR_Srv"/>
    <property type="match status" value="1"/>
</dbReference>
<dbReference type="PANTHER" id="PTHR31748:SF1">
    <property type="entry name" value="SERPENTINE RECEPTOR, CLASS V"/>
    <property type="match status" value="1"/>
</dbReference>
<sequence>DDLLTSKITNFIIFADCLMSLCTLPLTIVILYVLLRDREHSGSFFTIYKVGLVYDIVTLICVHIICVIPTRGFLINDDVAESELYLNTADSFATRIFWLETFVCDFASCLFMLALYGFVIWRYRAKIHGPREKQERVDNKRAFNLLCIAVTVLVVETTGPVFQRST</sequence>
<keyword evidence="1" id="KW-0472">Membrane</keyword>
<accession>A0AAV5TIE1</accession>
<feature type="non-terminal residue" evidence="2">
    <location>
        <position position="1"/>
    </location>
</feature>
<evidence type="ECO:0000313" key="3">
    <source>
        <dbReference type="Proteomes" id="UP001432027"/>
    </source>
</evidence>
<proteinExistence type="predicted"/>
<protein>
    <recommendedName>
        <fullName evidence="4">G protein-coupled receptor</fullName>
    </recommendedName>
</protein>
<keyword evidence="3" id="KW-1185">Reference proteome</keyword>
<feature type="transmembrane region" description="Helical" evidence="1">
    <location>
        <begin position="96"/>
        <end position="121"/>
    </location>
</feature>
<reference evidence="2" key="1">
    <citation type="submission" date="2023-10" db="EMBL/GenBank/DDBJ databases">
        <title>Genome assembly of Pristionchus species.</title>
        <authorList>
            <person name="Yoshida K."/>
            <person name="Sommer R.J."/>
        </authorList>
    </citation>
    <scope>NUCLEOTIDE SEQUENCE</scope>
    <source>
        <strain evidence="2">RS0144</strain>
    </source>
</reference>
<feature type="transmembrane region" description="Helical" evidence="1">
    <location>
        <begin position="142"/>
        <end position="162"/>
    </location>
</feature>
<feature type="transmembrane region" description="Helical" evidence="1">
    <location>
        <begin position="12"/>
        <end position="35"/>
    </location>
</feature>
<evidence type="ECO:0000313" key="2">
    <source>
        <dbReference type="EMBL" id="GMS94080.1"/>
    </source>
</evidence>
<keyword evidence="1" id="KW-1133">Transmembrane helix</keyword>
<dbReference type="PANTHER" id="PTHR31748">
    <property type="entry name" value="SERPENTINE RECEPTOR, CLASS V"/>
    <property type="match status" value="1"/>
</dbReference>
<dbReference type="AlphaFoldDB" id="A0AAV5TIE1"/>
<name>A0AAV5TIE1_9BILA</name>
<dbReference type="EMBL" id="BTSX01000004">
    <property type="protein sequence ID" value="GMS94080.1"/>
    <property type="molecule type" value="Genomic_DNA"/>
</dbReference>
<dbReference type="InterPro" id="IPR019426">
    <property type="entry name" value="7TM_GPCR_serpentine_rcpt_Srv"/>
</dbReference>
<comment type="caution">
    <text evidence="2">The sequence shown here is derived from an EMBL/GenBank/DDBJ whole genome shotgun (WGS) entry which is preliminary data.</text>
</comment>
<dbReference type="Proteomes" id="UP001432027">
    <property type="component" value="Unassembled WGS sequence"/>
</dbReference>
<gene>
    <name evidence="2" type="ORF">PENTCL1PPCAC_16255</name>
</gene>
<feature type="transmembrane region" description="Helical" evidence="1">
    <location>
        <begin position="56"/>
        <end position="76"/>
    </location>
</feature>
<keyword evidence="1" id="KW-0812">Transmembrane</keyword>
<organism evidence="2 3">
    <name type="scientific">Pristionchus entomophagus</name>
    <dbReference type="NCBI Taxonomy" id="358040"/>
    <lineage>
        <taxon>Eukaryota</taxon>
        <taxon>Metazoa</taxon>
        <taxon>Ecdysozoa</taxon>
        <taxon>Nematoda</taxon>
        <taxon>Chromadorea</taxon>
        <taxon>Rhabditida</taxon>
        <taxon>Rhabditina</taxon>
        <taxon>Diplogasteromorpha</taxon>
        <taxon>Diplogasteroidea</taxon>
        <taxon>Neodiplogasteridae</taxon>
        <taxon>Pristionchus</taxon>
    </lineage>
</organism>
<evidence type="ECO:0000256" key="1">
    <source>
        <dbReference type="SAM" id="Phobius"/>
    </source>
</evidence>
<evidence type="ECO:0008006" key="4">
    <source>
        <dbReference type="Google" id="ProtNLM"/>
    </source>
</evidence>